<feature type="region of interest" description="Disordered" evidence="1">
    <location>
        <begin position="1"/>
        <end position="155"/>
    </location>
</feature>
<sequence>MLPVLGETRWLGSEDGHLVPEPKIDGKASPGPLDSQARAPQGTAGWRKGASAPGPGGGLASGPGPLTLNRPGKPSGPARHPGPTLRAQQAGGRECPIQGLVGPLVGPWGPSNRTGQESLPGPAGHSGLAPRGTVGWTKGVTDPWPGGSPAGAPGP</sequence>
<keyword evidence="3" id="KW-1185">Reference proteome</keyword>
<evidence type="ECO:0000313" key="2">
    <source>
        <dbReference type="EMBL" id="KAJ1130742.1"/>
    </source>
</evidence>
<feature type="compositionally biased region" description="Low complexity" evidence="1">
    <location>
        <begin position="145"/>
        <end position="155"/>
    </location>
</feature>
<dbReference type="Proteomes" id="UP001066276">
    <property type="component" value="Chromosome 7"/>
</dbReference>
<evidence type="ECO:0000256" key="1">
    <source>
        <dbReference type="SAM" id="MobiDB-lite"/>
    </source>
</evidence>
<gene>
    <name evidence="2" type="ORF">NDU88_009090</name>
</gene>
<proteinExistence type="predicted"/>
<accession>A0AAV7PU08</accession>
<organism evidence="2 3">
    <name type="scientific">Pleurodeles waltl</name>
    <name type="common">Iberian ribbed newt</name>
    <dbReference type="NCBI Taxonomy" id="8319"/>
    <lineage>
        <taxon>Eukaryota</taxon>
        <taxon>Metazoa</taxon>
        <taxon>Chordata</taxon>
        <taxon>Craniata</taxon>
        <taxon>Vertebrata</taxon>
        <taxon>Euteleostomi</taxon>
        <taxon>Amphibia</taxon>
        <taxon>Batrachia</taxon>
        <taxon>Caudata</taxon>
        <taxon>Salamandroidea</taxon>
        <taxon>Salamandridae</taxon>
        <taxon>Pleurodelinae</taxon>
        <taxon>Pleurodeles</taxon>
    </lineage>
</organism>
<protein>
    <submittedName>
        <fullName evidence="2">Uncharacterized protein</fullName>
    </submittedName>
</protein>
<dbReference type="EMBL" id="JANPWB010000011">
    <property type="protein sequence ID" value="KAJ1130742.1"/>
    <property type="molecule type" value="Genomic_DNA"/>
</dbReference>
<evidence type="ECO:0000313" key="3">
    <source>
        <dbReference type="Proteomes" id="UP001066276"/>
    </source>
</evidence>
<comment type="caution">
    <text evidence="2">The sequence shown here is derived from an EMBL/GenBank/DDBJ whole genome shotgun (WGS) entry which is preliminary data.</text>
</comment>
<reference evidence="2" key="1">
    <citation type="journal article" date="2022" name="bioRxiv">
        <title>Sequencing and chromosome-scale assembly of the giantPleurodeles waltlgenome.</title>
        <authorList>
            <person name="Brown T."/>
            <person name="Elewa A."/>
            <person name="Iarovenko S."/>
            <person name="Subramanian E."/>
            <person name="Araus A.J."/>
            <person name="Petzold A."/>
            <person name="Susuki M."/>
            <person name="Suzuki K.-i.T."/>
            <person name="Hayashi T."/>
            <person name="Toyoda A."/>
            <person name="Oliveira C."/>
            <person name="Osipova E."/>
            <person name="Leigh N.D."/>
            <person name="Simon A."/>
            <person name="Yun M.H."/>
        </authorList>
    </citation>
    <scope>NUCLEOTIDE SEQUENCE</scope>
    <source>
        <strain evidence="2">20211129_DDA</strain>
        <tissue evidence="2">Liver</tissue>
    </source>
</reference>
<name>A0AAV7PU08_PLEWA</name>
<dbReference type="AlphaFoldDB" id="A0AAV7PU08"/>
<feature type="compositionally biased region" description="Low complexity" evidence="1">
    <location>
        <begin position="99"/>
        <end position="110"/>
    </location>
</feature>
<feature type="compositionally biased region" description="Basic and acidic residues" evidence="1">
    <location>
        <begin position="12"/>
        <end position="26"/>
    </location>
</feature>